<dbReference type="InterPro" id="IPR007372">
    <property type="entry name" value="Lipid/polyisoprenoid-bd_YceI"/>
</dbReference>
<evidence type="ECO:0000256" key="1">
    <source>
        <dbReference type="ARBA" id="ARBA00008812"/>
    </source>
</evidence>
<dbReference type="Proteomes" id="UP000186156">
    <property type="component" value="Unassembled WGS sequence"/>
</dbReference>
<dbReference type="SUPFAM" id="SSF101874">
    <property type="entry name" value="YceI-like"/>
    <property type="match status" value="1"/>
</dbReference>
<feature type="domain" description="Lipid/polyisoprenoid-binding YceI-like" evidence="2">
    <location>
        <begin position="5"/>
        <end position="174"/>
    </location>
</feature>
<accession>A0A1N7M491</accession>
<dbReference type="SMART" id="SM00867">
    <property type="entry name" value="YceI"/>
    <property type="match status" value="1"/>
</dbReference>
<dbReference type="EMBL" id="FTOO01000004">
    <property type="protein sequence ID" value="SIS80887.1"/>
    <property type="molecule type" value="Genomic_DNA"/>
</dbReference>
<dbReference type="Gene3D" id="2.40.128.110">
    <property type="entry name" value="Lipid/polyisoprenoid-binding, YceI-like"/>
    <property type="match status" value="1"/>
</dbReference>
<evidence type="ECO:0000313" key="4">
    <source>
        <dbReference type="Proteomes" id="UP000186156"/>
    </source>
</evidence>
<dbReference type="AlphaFoldDB" id="A0A1N7M491"/>
<gene>
    <name evidence="3" type="ORF">SAMN05421799_104214</name>
</gene>
<comment type="similarity">
    <text evidence="1">Belongs to the UPF0312 family.</text>
</comment>
<proteinExistence type="inferred from homology"/>
<dbReference type="PANTHER" id="PTHR34406:SF1">
    <property type="entry name" value="PROTEIN YCEI"/>
    <property type="match status" value="1"/>
</dbReference>
<dbReference type="PANTHER" id="PTHR34406">
    <property type="entry name" value="PROTEIN YCEI"/>
    <property type="match status" value="1"/>
</dbReference>
<protein>
    <submittedName>
        <fullName evidence="3">Polyisoprenoid-binding protein YceI</fullName>
    </submittedName>
</protein>
<dbReference type="Pfam" id="PF04264">
    <property type="entry name" value="YceI"/>
    <property type="match status" value="1"/>
</dbReference>
<name>A0A1N7M491_9BACL</name>
<organism evidence="3 4">
    <name type="scientific">Alicyclobacillus vulcanalis</name>
    <dbReference type="NCBI Taxonomy" id="252246"/>
    <lineage>
        <taxon>Bacteria</taxon>
        <taxon>Bacillati</taxon>
        <taxon>Bacillota</taxon>
        <taxon>Bacilli</taxon>
        <taxon>Bacillales</taxon>
        <taxon>Alicyclobacillaceae</taxon>
        <taxon>Alicyclobacillus</taxon>
    </lineage>
</organism>
<keyword evidence="4" id="KW-1185">Reference proteome</keyword>
<dbReference type="InterPro" id="IPR036761">
    <property type="entry name" value="TTHA0802/YceI-like_sf"/>
</dbReference>
<evidence type="ECO:0000313" key="3">
    <source>
        <dbReference type="EMBL" id="SIS80887.1"/>
    </source>
</evidence>
<dbReference type="OrthoDB" id="9811006at2"/>
<sequence>MAKVTWNVDPSHSTIGFSVKHMMFTTVRGHFKNFSATVVADPEDLTTAEIDFTVDVASIDTRDENRDNHLRGADFFDVEKYPHMTFKATKVVKTGPNTYDMTGDLTIRDVTKPVTFHVTYEGMGKNPWGQEVAGFTAQTKINRKDFGLTWNAALETGGVLVSDEVKIELEIEATKSA</sequence>
<evidence type="ECO:0000259" key="2">
    <source>
        <dbReference type="SMART" id="SM00867"/>
    </source>
</evidence>
<reference evidence="4" key="1">
    <citation type="submission" date="2017-01" db="EMBL/GenBank/DDBJ databases">
        <authorList>
            <person name="Varghese N."/>
            <person name="Submissions S."/>
        </authorList>
    </citation>
    <scope>NUCLEOTIDE SEQUENCE [LARGE SCALE GENOMIC DNA]</scope>
    <source>
        <strain evidence="4">DSM 16176</strain>
    </source>
</reference>
<dbReference type="STRING" id="252246.SAMN05421799_104214"/>
<dbReference type="RefSeq" id="WP_076346375.1">
    <property type="nucleotide sequence ID" value="NZ_FTOO01000004.1"/>
</dbReference>